<proteinExistence type="predicted"/>
<dbReference type="PANTHER" id="PTHR23188:SF15">
    <property type="entry name" value="RNA POLYMERASE II ASSOCIATED FACTOR PAF1-RELATED"/>
    <property type="match status" value="1"/>
</dbReference>
<dbReference type="InterPro" id="IPR003819">
    <property type="entry name" value="TauD/TfdA-like"/>
</dbReference>
<organism evidence="4">
    <name type="scientific">Tanacetum cinerariifolium</name>
    <name type="common">Dalmatian daisy</name>
    <name type="synonym">Chrysanthemum cinerariifolium</name>
    <dbReference type="NCBI Taxonomy" id="118510"/>
    <lineage>
        <taxon>Eukaryota</taxon>
        <taxon>Viridiplantae</taxon>
        <taxon>Streptophyta</taxon>
        <taxon>Embryophyta</taxon>
        <taxon>Tracheophyta</taxon>
        <taxon>Spermatophyta</taxon>
        <taxon>Magnoliopsida</taxon>
        <taxon>eudicotyledons</taxon>
        <taxon>Gunneridae</taxon>
        <taxon>Pentapetalae</taxon>
        <taxon>asterids</taxon>
        <taxon>campanulids</taxon>
        <taxon>Asterales</taxon>
        <taxon>Asteraceae</taxon>
        <taxon>Asteroideae</taxon>
        <taxon>Anthemideae</taxon>
        <taxon>Anthemidinae</taxon>
        <taxon>Tanacetum</taxon>
    </lineage>
</organism>
<dbReference type="InterPro" id="IPR042098">
    <property type="entry name" value="TauD-like_sf"/>
</dbReference>
<reference evidence="4" key="1">
    <citation type="journal article" date="2019" name="Sci. Rep.">
        <title>Draft genome of Tanacetum cinerariifolium, the natural source of mosquito coil.</title>
        <authorList>
            <person name="Yamashiro T."/>
            <person name="Shiraishi A."/>
            <person name="Satake H."/>
            <person name="Nakayama K."/>
        </authorList>
    </citation>
    <scope>NUCLEOTIDE SEQUENCE</scope>
</reference>
<dbReference type="GO" id="GO:0003682">
    <property type="term" value="F:chromatin binding"/>
    <property type="evidence" value="ECO:0007669"/>
    <property type="project" value="TreeGrafter"/>
</dbReference>
<evidence type="ECO:0000256" key="1">
    <source>
        <dbReference type="ARBA" id="ARBA00023002"/>
    </source>
</evidence>
<protein>
    <submittedName>
        <fullName evidence="4">Protein PAF1 homolog</fullName>
    </submittedName>
</protein>
<dbReference type="GO" id="GO:0000993">
    <property type="term" value="F:RNA polymerase II complex binding"/>
    <property type="evidence" value="ECO:0007669"/>
    <property type="project" value="TreeGrafter"/>
</dbReference>
<sequence length="1360" mass="153089">MIQSEPEGSTQGYPLVSVEVLRPFLPPPPPPQSNFAPPPPPLPNHTSLPPPPPQPNNQYGQNWGYPPQFGAYPTPPPPPPESTYPPPPPPSQPAPPGQMYFPSSQFSQLQPPPPPPPPLSPPTSSVPPPPPPPASPPPPAPIDSNKAKPEKAKENRHDGYRRSSNDMDNSKRRDHAGPSRHHSKPSLPPMPTKKPNGPMGRVETEEERRVRKKREMEKQREQEKQRRQLKESQNKLLQKTQMGMKPHGSVSGSQLGDRRATSFLSGERIENRLKKPTTFICKLKFRDELPDPTSQPKLLSIRRDKDRAARYAVTSLEKVHKPQLHVDPDLGIPLDLLDLSVYNAPKNERMYVDPEDEILLQEDVTLTPIKNDGLKRKERPTDKGMSWLVKTQYISPITTDATRQSTEKQAKELRERRGSALLDNSREKKIKDIRASFEACKKRPVHATNKKLHPVEILPLFPDFDRWDDQFVVATFDGPPTVDSESYNKMEKSVRDAHESQAIMKSFVSSSSDTAKPDKFLAYMVPSVGELSKDIYDESEDISYTWVREYHWDVRGEDADDPTNFLVSFGESEARYMPLPTKLMLRKKRARDGKISGEVEHFPVPASITVRQRSRVSVDMKESESYVGSKGRNSNPRYHDRMDMEDADRHHNRMDDDGDMDQSSGGAVKVPFTCEHHDGRGFSIDTAVEFNETVECFGYEDFAYGAGGAGSRTKICERVYTANESPPEQMIGFHHELSHATEFPTKLFFFCEVEPGSGGETCIVESHVIYDKMKQKHPEFVEQLEEKGLTYYRVIGKEFDPTSPVGRGWKATFMTDNKIEAEERAAKLGTKLEWMGDNAKVIIGPKPSFRYDEARKRKIWFNGLAIAYGGVKDKLNDDPAKEVVFGDGEPLPPEKVQDMLKMLDEECVALQWQKGDVLLLDNLAVLHAHCIKASKSWLDLQLHQHGAILFRGFPVSSAFDFNQVVEAFGYGHIPFIGGAAIRTYVVGNVFTTNESPLDKKIHFHHEMALPKRGTQLRWMEGGPVEVKQGPISGIRYDEARNRNTWFNMLVSASGGFENELNDDQTKAVTFGNVTKLSTSLIAFLSTSASTWHPRLRHPHKFHADGTLSRYKARLVANGSSQQLGVDFDETFSPVVKPATIRTRSLYGLKQAPRAWFQRFVGLFLSQTKYALDLLARAHMVNCNPSRTPIDSETKLGPDDVPGTLELGLHLYASATTSLVGYTDVHWAGFPSIRMSTSGYCVFLGDNLLSWSAKRQHTISRSSAEAEYRGVANVVAETVWLRNLLRELHSPLFTATLVYNDNVSVVYMSANPVQHQRTKHIEIDIHFIRDMVKAGQVRVLHISSPFQYADIFTKSLPSALF</sequence>
<evidence type="ECO:0000256" key="2">
    <source>
        <dbReference type="SAM" id="MobiDB-lite"/>
    </source>
</evidence>
<dbReference type="InterPro" id="IPR007133">
    <property type="entry name" value="RNA_pol_II-assoc_Paf1"/>
</dbReference>
<feature type="region of interest" description="Disordered" evidence="2">
    <location>
        <begin position="613"/>
        <end position="642"/>
    </location>
</feature>
<name>A0A6L2KUM1_TANCI</name>
<feature type="compositionally biased region" description="Pro residues" evidence="2">
    <location>
        <begin position="24"/>
        <end position="55"/>
    </location>
</feature>
<dbReference type="GO" id="GO:0016593">
    <property type="term" value="C:Cdc73/Paf1 complex"/>
    <property type="evidence" value="ECO:0007669"/>
    <property type="project" value="InterPro"/>
</dbReference>
<feature type="domain" description="TauD/TfdA-like" evidence="3">
    <location>
        <begin position="680"/>
        <end position="928"/>
    </location>
</feature>
<feature type="compositionally biased region" description="Pro residues" evidence="2">
    <location>
        <begin position="110"/>
        <end position="141"/>
    </location>
</feature>
<dbReference type="Pfam" id="PF02668">
    <property type="entry name" value="TauD"/>
    <property type="match status" value="1"/>
</dbReference>
<dbReference type="SUPFAM" id="SSF51197">
    <property type="entry name" value="Clavaminate synthase-like"/>
    <property type="match status" value="2"/>
</dbReference>
<dbReference type="Pfam" id="PF03985">
    <property type="entry name" value="Paf1"/>
    <property type="match status" value="1"/>
</dbReference>
<evidence type="ECO:0000259" key="3">
    <source>
        <dbReference type="Pfam" id="PF02668"/>
    </source>
</evidence>
<dbReference type="GO" id="GO:0016491">
    <property type="term" value="F:oxidoreductase activity"/>
    <property type="evidence" value="ECO:0007669"/>
    <property type="project" value="UniProtKB-KW"/>
</dbReference>
<feature type="region of interest" description="Disordered" evidence="2">
    <location>
        <begin position="21"/>
        <end position="258"/>
    </location>
</feature>
<feature type="compositionally biased region" description="Basic and acidic residues" evidence="2">
    <location>
        <begin position="202"/>
        <end position="233"/>
    </location>
</feature>
<dbReference type="CDD" id="cd09272">
    <property type="entry name" value="RNase_HI_RT_Ty1"/>
    <property type="match status" value="1"/>
</dbReference>
<evidence type="ECO:0000313" key="4">
    <source>
        <dbReference type="EMBL" id="GEU51715.1"/>
    </source>
</evidence>
<dbReference type="PANTHER" id="PTHR23188">
    <property type="entry name" value="RNA POLYMERASE II-ASSOCIATED FACTOR 1 HOMOLOG"/>
    <property type="match status" value="1"/>
</dbReference>
<accession>A0A6L2KUM1</accession>
<feature type="compositionally biased region" description="Basic and acidic residues" evidence="2">
    <location>
        <begin position="145"/>
        <end position="177"/>
    </location>
</feature>
<comment type="caution">
    <text evidence="4">The sequence shown here is derived from an EMBL/GenBank/DDBJ whole genome shotgun (WGS) entry which is preliminary data.</text>
</comment>
<gene>
    <name evidence="4" type="ORF">Tci_023693</name>
</gene>
<dbReference type="GO" id="GO:0006368">
    <property type="term" value="P:transcription elongation by RNA polymerase II"/>
    <property type="evidence" value="ECO:0007669"/>
    <property type="project" value="InterPro"/>
</dbReference>
<dbReference type="Gene3D" id="3.60.130.10">
    <property type="entry name" value="Clavaminate synthase-like"/>
    <property type="match status" value="3"/>
</dbReference>
<dbReference type="EMBL" id="BKCJ010002907">
    <property type="protein sequence ID" value="GEU51715.1"/>
    <property type="molecule type" value="Genomic_DNA"/>
</dbReference>
<keyword evidence="1" id="KW-0560">Oxidoreductase</keyword>
<feature type="compositionally biased region" description="Pro residues" evidence="2">
    <location>
        <begin position="73"/>
        <end position="96"/>
    </location>
</feature>